<dbReference type="InterPro" id="IPR036322">
    <property type="entry name" value="WD40_repeat_dom_sf"/>
</dbReference>
<evidence type="ECO:0000256" key="4">
    <source>
        <dbReference type="ARBA" id="ARBA00022737"/>
    </source>
</evidence>
<feature type="compositionally biased region" description="Basic and acidic residues" evidence="10">
    <location>
        <begin position="1576"/>
        <end position="1590"/>
    </location>
</feature>
<dbReference type="Gene3D" id="2.130.10.10">
    <property type="entry name" value="YVTN repeat-like/Quinoprotein amine dehydrogenase"/>
    <property type="match status" value="3"/>
</dbReference>
<feature type="compositionally biased region" description="Basic and acidic residues" evidence="10">
    <location>
        <begin position="1"/>
        <end position="22"/>
    </location>
</feature>
<dbReference type="EMBL" id="CCKQ01004358">
    <property type="protein sequence ID" value="CDW75516.1"/>
    <property type="molecule type" value="Genomic_DNA"/>
</dbReference>
<evidence type="ECO:0000256" key="10">
    <source>
        <dbReference type="SAM" id="MobiDB-lite"/>
    </source>
</evidence>
<feature type="region of interest" description="Disordered" evidence="10">
    <location>
        <begin position="1576"/>
        <end position="1595"/>
    </location>
</feature>
<feature type="region of interest" description="Disordered" evidence="10">
    <location>
        <begin position="1211"/>
        <end position="1234"/>
    </location>
</feature>
<evidence type="ECO:0000256" key="1">
    <source>
        <dbReference type="ARBA" id="ARBA00004430"/>
    </source>
</evidence>
<keyword evidence="6" id="KW-0206">Cytoskeleton</keyword>
<keyword evidence="3 8" id="KW-0853">WD repeat</keyword>
<dbReference type="OrthoDB" id="1935234at2759"/>
<feature type="region of interest" description="Disordered" evidence="10">
    <location>
        <begin position="1"/>
        <end position="45"/>
    </location>
</feature>
<feature type="compositionally biased region" description="Basic and acidic residues" evidence="10">
    <location>
        <begin position="1042"/>
        <end position="1058"/>
    </location>
</feature>
<feature type="domain" description="EML-like first beta-propeller" evidence="11">
    <location>
        <begin position="111"/>
        <end position="326"/>
    </location>
</feature>
<feature type="compositionally biased region" description="Acidic residues" evidence="10">
    <location>
        <begin position="25"/>
        <end position="42"/>
    </location>
</feature>
<evidence type="ECO:0000256" key="9">
    <source>
        <dbReference type="SAM" id="Coils"/>
    </source>
</evidence>
<dbReference type="PANTHER" id="PTHR14885:SF3">
    <property type="entry name" value="CILIA- AND FLAGELLA-ASSOCIATED PROTEIN 44"/>
    <property type="match status" value="1"/>
</dbReference>
<feature type="compositionally biased region" description="Basic and acidic residues" evidence="10">
    <location>
        <begin position="1011"/>
        <end position="1020"/>
    </location>
</feature>
<keyword evidence="7" id="KW-0966">Cell projection</keyword>
<dbReference type="InterPro" id="IPR001680">
    <property type="entry name" value="WD40_rpt"/>
</dbReference>
<dbReference type="SUPFAM" id="SSF50978">
    <property type="entry name" value="WD40 repeat-like"/>
    <property type="match status" value="1"/>
</dbReference>
<evidence type="ECO:0000313" key="12">
    <source>
        <dbReference type="EMBL" id="CDW75516.1"/>
    </source>
</evidence>
<feature type="region of interest" description="Disordered" evidence="10">
    <location>
        <begin position="1430"/>
        <end position="1472"/>
    </location>
</feature>
<feature type="compositionally biased region" description="Polar residues" evidence="10">
    <location>
        <begin position="1215"/>
        <end position="1227"/>
    </location>
</feature>
<feature type="region of interest" description="Disordered" evidence="10">
    <location>
        <begin position="1254"/>
        <end position="1281"/>
    </location>
</feature>
<dbReference type="Proteomes" id="UP000039865">
    <property type="component" value="Unassembled WGS sequence"/>
</dbReference>
<name>A0A078A005_STYLE</name>
<feature type="compositionally biased region" description="Low complexity" evidence="10">
    <location>
        <begin position="1021"/>
        <end position="1041"/>
    </location>
</feature>
<feature type="region of interest" description="Disordered" evidence="10">
    <location>
        <begin position="1655"/>
        <end position="1674"/>
    </location>
</feature>
<dbReference type="PANTHER" id="PTHR14885">
    <property type="entry name" value="CILIA- AND FLAGELLA-ASSOCIATED PROTEIN 43-RELATED"/>
    <property type="match status" value="1"/>
</dbReference>
<dbReference type="SUPFAM" id="SSF50998">
    <property type="entry name" value="Quinoprotein alcohol dehydrogenase-like"/>
    <property type="match status" value="1"/>
</dbReference>
<keyword evidence="13" id="KW-1185">Reference proteome</keyword>
<feature type="compositionally biased region" description="Basic and acidic residues" evidence="10">
    <location>
        <begin position="1254"/>
        <end position="1276"/>
    </location>
</feature>
<accession>A0A078A005</accession>
<keyword evidence="2" id="KW-0963">Cytoplasm</keyword>
<feature type="coiled-coil region" evidence="9">
    <location>
        <begin position="1131"/>
        <end position="1165"/>
    </location>
</feature>
<evidence type="ECO:0000256" key="7">
    <source>
        <dbReference type="ARBA" id="ARBA00023273"/>
    </source>
</evidence>
<dbReference type="InterPro" id="IPR055439">
    <property type="entry name" value="Beta-prop_EML_1st"/>
</dbReference>
<dbReference type="Pfam" id="PF23409">
    <property type="entry name" value="Beta-prop_EML"/>
    <property type="match status" value="1"/>
</dbReference>
<dbReference type="SMART" id="SM00320">
    <property type="entry name" value="WD40"/>
    <property type="match status" value="9"/>
</dbReference>
<feature type="coiled-coil region" evidence="9">
    <location>
        <begin position="1772"/>
        <end position="1813"/>
    </location>
</feature>
<evidence type="ECO:0000256" key="3">
    <source>
        <dbReference type="ARBA" id="ARBA00022574"/>
    </source>
</evidence>
<dbReference type="PROSITE" id="PS50082">
    <property type="entry name" value="WD_REPEATS_2"/>
    <property type="match status" value="1"/>
</dbReference>
<comment type="subcellular location">
    <subcellularLocation>
        <location evidence="1">Cytoplasm</location>
        <location evidence="1">Cytoskeleton</location>
        <location evidence="1">Cilium axoneme</location>
    </subcellularLocation>
</comment>
<feature type="coiled-coil region" evidence="9">
    <location>
        <begin position="1494"/>
        <end position="1542"/>
    </location>
</feature>
<dbReference type="Pfam" id="PF00400">
    <property type="entry name" value="WD40"/>
    <property type="match status" value="2"/>
</dbReference>
<feature type="compositionally biased region" description="Acidic residues" evidence="10">
    <location>
        <begin position="623"/>
        <end position="632"/>
    </location>
</feature>
<dbReference type="GO" id="GO:0005930">
    <property type="term" value="C:axoneme"/>
    <property type="evidence" value="ECO:0007669"/>
    <property type="project" value="UniProtKB-SubCell"/>
</dbReference>
<sequence length="1834" mass="214690">MSSKPQDNKDKKEPPKENKPLETEPAVEEEQQEIVMADDEYYPDNHIDKPLEDSTISRRNKRFFGCQGIQSYKRFNLHYLEDNVIIFATGNTYQIYNIHTHEKRIYHGQDSDGIGSISVHPSRKYFAVAEKGRSPNIYIYEYPSMRLYRILRKGTENLYSHIEFSVSGTKLASIGGNPDYTITVWDWLHQRVILKAKAFSQEVYRVSFSPFTDDILFTSGSGHIRFWRMAQTFTGLKLQGEIGKFGQLELSDVTGFAELPDGKIVSGSEYGTLILWEGNLVKAHLVLDQALKTPLHQGMIEVVYLDGDHFITAGGDGYIKWWRFHDVDNAEADETIEVPIQPIKEKIIRDDSNGGEPAYIVNMIKGNDHWLIQDGKGKIWKMMMESMEVTELKHFHSGKISDLVLNHSQNAAVTLGQDGQAKLWDFIKDREFYSRKFLGEGTCLDQLPYAEANQGKVVAAGFSNGIVRVLMMGSSDFQILKAFKAHDTPVVRVKYAPDNTMFASASENGEIFFFIISGQDNLQKYEPLCMVLIPSEEPIKINDLRWDTNSAHLLVGCSNGFIYEIDRPKAQDIDNTETFLTDSVRIRKWRLKMMEFQMKKNQKKDEEEEEKKRRMRLRGELPKEEEEQEEDWEPESILSCNYLNDGTGRFLVSSQGLFSGYVYVCEFGSQRPLKALEIPKQTYCRFIDRSPSENFLIFGFDNGEIQIRYMQNTDRLLQIKMHDGQQGRITSVKFDKEEKLVLTTGEDGLIYIHLIDKENIKKEAGFNPLEGVEGVDYMAETQREEIRQEKMREFFEANPPYFAEIDYEKDALDHAYLAQSLKIAEDLNEDILDPSQYSIQQAKLRTEEDHRIKLAEEKKEGVKERIKKLRKAFKELSIRNSQAENWLQITNDDFNIDPIYFNVLQERNYFKIEEAKKEVAWNIEFYKAKLNKLKSKFYDVLEFEKFTVIALKTPSYVTTFRVHKMSDFLQQNIETFKQMLESEMLGNNSMDYNDDQDMDNLDASGNLQQQSKDDKAKDAGQTKTSMNQTKKQQQQQASLQAKKTEAERKREERKLQREARKKKIEKLEKKEAMHSGEDPADRKEIEEAMQTYKDYKLKLSASYIVPENQRVNFSKKRQQMVLLEGSIHKLKVDFNKKIQELKIRKQEIIERVKKLNGRLTDINSELGEQVQLFEPTVEEGVEYPEKFFEIHEKDIELFKKLKAERERAAAAAKKTSNFGSKKAQNQGPVEEQTGAQGQVVMTEAQKQAEAKILQDKANEEKKKNQGIERKGKKAPESSEIDEEMRQIRKIECLYERDQLNTEIDGMINSFDEEIKEMQKEKYRLESDLKNAEMKLILFFEELILLKSMEGRDQELTKALAKCRQDKGQILKEINDISKKLREKKNEIDGIKSREEELMTKFHELCPEGSDKYDEIRKFFEKIIKRRTKQKQVDREAGDGDEDDEDGGADEEEEYEDDEEDEEDENNVVSLPQEEYKIDEIEKLRDDRMNLYDEKEKILQFINDLEQQRKKLENQEKKIKAELEDTEEEIQDFQKEKMAKLNQLDVSVVLKVKQLQNLEPDYAMVDKWRQIREKELEQKQQELQQQHHDGDSGMDDQQRIQQLMDEPDYRGYYLPKDLKDSILFTRTQLLQLINRKRELDEEQINLDKQFKEYKRDHNQKKKEIKENEKIRSSKEREYNERQMLRFGNLVDLDNLEISGPSNAVLELQNKFQKTEKKCIKMIEEAEAEMEKTQRDLTQAIKNNTNLLNLIRQLGEEQLQLNRNLDSTNKAIFVDEDDEDKKNMMEEKQKLKKLLELQAKEIETLKTEINLYKKKGGHIYTKVTTNRRVASLNQQE</sequence>
<keyword evidence="5 9" id="KW-0175">Coiled coil</keyword>
<proteinExistence type="predicted"/>
<evidence type="ECO:0000256" key="8">
    <source>
        <dbReference type="PROSITE-ProRule" id="PRU00221"/>
    </source>
</evidence>
<feature type="coiled-coil region" evidence="9">
    <location>
        <begin position="1307"/>
        <end position="1334"/>
    </location>
</feature>
<dbReference type="OMA" id="FIMDRVH"/>
<evidence type="ECO:0000313" key="13">
    <source>
        <dbReference type="Proteomes" id="UP000039865"/>
    </source>
</evidence>
<organism evidence="12 13">
    <name type="scientific">Stylonychia lemnae</name>
    <name type="common">Ciliate</name>
    <dbReference type="NCBI Taxonomy" id="5949"/>
    <lineage>
        <taxon>Eukaryota</taxon>
        <taxon>Sar</taxon>
        <taxon>Alveolata</taxon>
        <taxon>Ciliophora</taxon>
        <taxon>Intramacronucleata</taxon>
        <taxon>Spirotrichea</taxon>
        <taxon>Stichotrichia</taxon>
        <taxon>Sporadotrichida</taxon>
        <taxon>Oxytrichidae</taxon>
        <taxon>Stylonychinae</taxon>
        <taxon>Stylonychia</taxon>
    </lineage>
</organism>
<feature type="compositionally biased region" description="Basic and acidic residues" evidence="10">
    <location>
        <begin position="1065"/>
        <end position="1084"/>
    </location>
</feature>
<protein>
    <submittedName>
        <fullName evidence="12">Wd repeat-containing protein 52</fullName>
    </submittedName>
</protein>
<reference evidence="12 13" key="1">
    <citation type="submission" date="2014-06" db="EMBL/GenBank/DDBJ databases">
        <authorList>
            <person name="Swart Estienne"/>
        </authorList>
    </citation>
    <scope>NUCLEOTIDE SEQUENCE [LARGE SCALE GENOMIC DNA]</scope>
    <source>
        <strain evidence="12 13">130c</strain>
    </source>
</reference>
<feature type="repeat" description="WD" evidence="8">
    <location>
        <begin position="393"/>
        <end position="434"/>
    </location>
</feature>
<feature type="compositionally biased region" description="Acidic residues" evidence="10">
    <location>
        <begin position="1438"/>
        <end position="1465"/>
    </location>
</feature>
<evidence type="ECO:0000256" key="5">
    <source>
        <dbReference type="ARBA" id="ARBA00023054"/>
    </source>
</evidence>
<evidence type="ECO:0000256" key="2">
    <source>
        <dbReference type="ARBA" id="ARBA00022490"/>
    </source>
</evidence>
<feature type="region of interest" description="Disordered" evidence="10">
    <location>
        <begin position="987"/>
        <end position="1084"/>
    </location>
</feature>
<feature type="coiled-coil region" evidence="9">
    <location>
        <begin position="1703"/>
        <end position="1748"/>
    </location>
</feature>
<gene>
    <name evidence="12" type="primary">Contig3101.g3317</name>
    <name evidence="12" type="ORF">STYLEM_4506</name>
</gene>
<evidence type="ECO:0000256" key="6">
    <source>
        <dbReference type="ARBA" id="ARBA00023212"/>
    </source>
</evidence>
<feature type="coiled-coil region" evidence="9">
    <location>
        <begin position="852"/>
        <end position="879"/>
    </location>
</feature>
<feature type="coiled-coil region" evidence="9">
    <location>
        <begin position="1366"/>
        <end position="1400"/>
    </location>
</feature>
<dbReference type="InterPro" id="IPR015943">
    <property type="entry name" value="WD40/YVTN_repeat-like_dom_sf"/>
</dbReference>
<evidence type="ECO:0000259" key="11">
    <source>
        <dbReference type="Pfam" id="PF23409"/>
    </source>
</evidence>
<dbReference type="InterPro" id="IPR011047">
    <property type="entry name" value="Quinoprotein_ADH-like_sf"/>
</dbReference>
<feature type="region of interest" description="Disordered" evidence="10">
    <location>
        <begin position="600"/>
        <end position="632"/>
    </location>
</feature>
<keyword evidence="4" id="KW-0677">Repeat</keyword>
<dbReference type="InParanoid" id="A0A078A005"/>